<dbReference type="EMBL" id="FNLO01000009">
    <property type="protein sequence ID" value="SDV49881.1"/>
    <property type="molecule type" value="Genomic_DNA"/>
</dbReference>
<dbReference type="InterPro" id="IPR040919">
    <property type="entry name" value="Asparaginase_C"/>
</dbReference>
<evidence type="ECO:0000259" key="8">
    <source>
        <dbReference type="Pfam" id="PF00710"/>
    </source>
</evidence>
<keyword evidence="2" id="KW-0378">Hydrolase</keyword>
<dbReference type="InterPro" id="IPR027474">
    <property type="entry name" value="L-asparaginase_N"/>
</dbReference>
<keyword evidence="11" id="KW-1185">Reference proteome</keyword>
<proteinExistence type="inferred from homology"/>
<evidence type="ECO:0000256" key="4">
    <source>
        <dbReference type="PIRSR" id="PIRSR001220-2"/>
    </source>
</evidence>
<dbReference type="NCBIfam" id="TIGR00520">
    <property type="entry name" value="asnASE_II"/>
    <property type="match status" value="1"/>
</dbReference>
<dbReference type="FunFam" id="3.40.50.1170:FF:000001">
    <property type="entry name" value="L-asparaginase 2"/>
    <property type="match status" value="1"/>
</dbReference>
<dbReference type="InterPro" id="IPR006034">
    <property type="entry name" value="Asparaginase/glutaminase-like"/>
</dbReference>
<organism evidence="10 11">
    <name type="scientific">Chitinasiproducens palmae</name>
    <dbReference type="NCBI Taxonomy" id="1770053"/>
    <lineage>
        <taxon>Bacteria</taxon>
        <taxon>Pseudomonadati</taxon>
        <taxon>Pseudomonadota</taxon>
        <taxon>Betaproteobacteria</taxon>
        <taxon>Burkholderiales</taxon>
        <taxon>Burkholderiaceae</taxon>
        <taxon>Chitinasiproducens</taxon>
    </lineage>
</organism>
<evidence type="ECO:0000313" key="10">
    <source>
        <dbReference type="EMBL" id="SDV49881.1"/>
    </source>
</evidence>
<evidence type="ECO:0000256" key="2">
    <source>
        <dbReference type="ARBA" id="ARBA00022801"/>
    </source>
</evidence>
<dbReference type="GO" id="GO:0006528">
    <property type="term" value="P:asparagine metabolic process"/>
    <property type="evidence" value="ECO:0007669"/>
    <property type="project" value="InterPro"/>
</dbReference>
<dbReference type="Gene3D" id="3.40.50.1170">
    <property type="entry name" value="L-asparaginase, N-terminal domain"/>
    <property type="match status" value="1"/>
</dbReference>
<dbReference type="PROSITE" id="PS00917">
    <property type="entry name" value="ASN_GLN_ASE_2"/>
    <property type="match status" value="1"/>
</dbReference>
<dbReference type="AlphaFoldDB" id="A0A1H2PSG7"/>
<evidence type="ECO:0000256" key="5">
    <source>
        <dbReference type="PROSITE-ProRule" id="PRU10099"/>
    </source>
</evidence>
<name>A0A1H2PSG7_9BURK</name>
<protein>
    <submittedName>
        <fullName evidence="10">Asparaginase</fullName>
    </submittedName>
</protein>
<evidence type="ECO:0000256" key="7">
    <source>
        <dbReference type="RuleBase" id="RU004456"/>
    </source>
</evidence>
<evidence type="ECO:0000256" key="1">
    <source>
        <dbReference type="ARBA" id="ARBA00010518"/>
    </source>
</evidence>
<dbReference type="InterPro" id="IPR027475">
    <property type="entry name" value="Asparaginase/glutaminase_AS2"/>
</dbReference>
<dbReference type="Pfam" id="PF00710">
    <property type="entry name" value="Asparaginase"/>
    <property type="match status" value="1"/>
</dbReference>
<feature type="domain" description="Asparaginase/glutaminase C-terminal" evidence="9">
    <location>
        <begin position="269"/>
        <end position="376"/>
    </location>
</feature>
<dbReference type="SMART" id="SM00870">
    <property type="entry name" value="Asparaginase"/>
    <property type="match status" value="1"/>
</dbReference>
<evidence type="ECO:0000256" key="3">
    <source>
        <dbReference type="PIRSR" id="PIRSR001220-1"/>
    </source>
</evidence>
<feature type="active site" evidence="6">
    <location>
        <position position="141"/>
    </location>
</feature>
<dbReference type="InterPro" id="IPR036152">
    <property type="entry name" value="Asp/glu_Ase-like_sf"/>
</dbReference>
<dbReference type="InterPro" id="IPR027473">
    <property type="entry name" value="L-asparaginase_C"/>
</dbReference>
<feature type="domain" description="L-asparaginase N-terminal" evidence="8">
    <location>
        <begin position="52"/>
        <end position="244"/>
    </location>
</feature>
<dbReference type="Proteomes" id="UP000243719">
    <property type="component" value="Unassembled WGS sequence"/>
</dbReference>
<dbReference type="PRINTS" id="PR00139">
    <property type="entry name" value="ASNGLNASE"/>
</dbReference>
<gene>
    <name evidence="10" type="ORF">SAMN05216551_109213</name>
</gene>
<evidence type="ECO:0000256" key="6">
    <source>
        <dbReference type="PROSITE-ProRule" id="PRU10100"/>
    </source>
</evidence>
<feature type="active site" evidence="5">
    <location>
        <position position="61"/>
    </location>
</feature>
<dbReference type="PANTHER" id="PTHR11707:SF28">
    <property type="entry name" value="60 KDA LYSOPHOSPHOLIPASE"/>
    <property type="match status" value="1"/>
</dbReference>
<feature type="binding site" evidence="4">
    <location>
        <begin position="141"/>
        <end position="142"/>
    </location>
    <ligand>
        <name>substrate</name>
    </ligand>
</feature>
<evidence type="ECO:0000313" key="11">
    <source>
        <dbReference type="Proteomes" id="UP000243719"/>
    </source>
</evidence>
<accession>A0A1H2PSG7</accession>
<evidence type="ECO:0000259" key="9">
    <source>
        <dbReference type="Pfam" id="PF17763"/>
    </source>
</evidence>
<dbReference type="InterPro" id="IPR037152">
    <property type="entry name" value="L-asparaginase_N_sf"/>
</dbReference>
<feature type="active site" description="O-isoaspartyl threonine intermediate" evidence="3">
    <location>
        <position position="61"/>
    </location>
</feature>
<dbReference type="PIRSF" id="PIRSF001220">
    <property type="entry name" value="L-ASNase_gatD"/>
    <property type="match status" value="1"/>
</dbReference>
<dbReference type="Gene3D" id="3.40.50.40">
    <property type="match status" value="1"/>
</dbReference>
<dbReference type="STRING" id="1770053.SAMN05216551_109213"/>
<dbReference type="PROSITE" id="PS00144">
    <property type="entry name" value="ASN_GLN_ASE_1"/>
    <property type="match status" value="1"/>
</dbReference>
<dbReference type="SUPFAM" id="SSF53774">
    <property type="entry name" value="Glutaminase/Asparaginase"/>
    <property type="match status" value="1"/>
</dbReference>
<dbReference type="PIRSF" id="PIRSF500176">
    <property type="entry name" value="L_ASNase"/>
    <property type="match status" value="1"/>
</dbReference>
<dbReference type="PROSITE" id="PS51732">
    <property type="entry name" value="ASN_GLN_ASE_3"/>
    <property type="match status" value="1"/>
</dbReference>
<dbReference type="PANTHER" id="PTHR11707">
    <property type="entry name" value="L-ASPARAGINASE"/>
    <property type="match status" value="1"/>
</dbReference>
<dbReference type="GO" id="GO:0004067">
    <property type="term" value="F:asparaginase activity"/>
    <property type="evidence" value="ECO:0007669"/>
    <property type="project" value="UniProtKB-UniRule"/>
</dbReference>
<dbReference type="SFLD" id="SFLDS00057">
    <property type="entry name" value="Glutaminase/Asparaginase"/>
    <property type="match status" value="1"/>
</dbReference>
<feature type="binding site" evidence="4">
    <location>
        <position position="108"/>
    </location>
    <ligand>
        <name>substrate</name>
    </ligand>
</feature>
<dbReference type="InterPro" id="IPR004550">
    <property type="entry name" value="AsnASE_II"/>
</dbReference>
<dbReference type="Pfam" id="PF17763">
    <property type="entry name" value="Asparaginase_C"/>
    <property type="match status" value="1"/>
</dbReference>
<reference evidence="11" key="1">
    <citation type="submission" date="2016-09" db="EMBL/GenBank/DDBJ databases">
        <authorList>
            <person name="Varghese N."/>
            <person name="Submissions S."/>
        </authorList>
    </citation>
    <scope>NUCLEOTIDE SEQUENCE [LARGE SCALE GENOMIC DNA]</scope>
    <source>
        <strain evidence="11">JS23</strain>
    </source>
</reference>
<dbReference type="CDD" id="cd08964">
    <property type="entry name" value="L-asparaginase_II"/>
    <property type="match status" value="1"/>
</dbReference>
<dbReference type="InterPro" id="IPR020827">
    <property type="entry name" value="Asparaginase/glutaminase_AS1"/>
</dbReference>
<comment type="similarity">
    <text evidence="1 7">Belongs to the asparaginase 1 family.</text>
</comment>
<sequence>MQAEFFKQVRASSVCSTIREKRCGPKRSATMRAMRTDTVPFSDAPTASRRPRIVVVGTGGTIAGAAGDAAQTTGYAAGALPIQQLLAAVPMLGRLAEVEAEQVAALDSKDMDHTTWLALARRVQHHVDRADVDGIVVTHGTDTLEETAYWLNLTIATRKPVVFTAAMRPATALSADGPLNLLDAVTVAVSPSASGKGVLIAFGHRIFGARDIAKTSSYAVDAFSSGERGVLGWVQDGRVDALRDAEKRHTVNSAYAPLRADWDASALARVEIVSSYAGVTGLQVEAAIAAGVPGIVVAGTGGGSIHQALLRPLLKAAEAGVVIVQSSRISHPRVTGDALDAHFIPSGTLSVWKARVLLTVALTAHPADPQACRDAFAHY</sequence>